<dbReference type="Gene3D" id="3.30.1340.30">
    <property type="match status" value="1"/>
</dbReference>
<feature type="compositionally biased region" description="Basic and acidic residues" evidence="1">
    <location>
        <begin position="1"/>
        <end position="20"/>
    </location>
</feature>
<organism evidence="3 4">
    <name type="scientific">Cupriavidus lacunae</name>
    <dbReference type="NCBI Taxonomy" id="2666307"/>
    <lineage>
        <taxon>Bacteria</taxon>
        <taxon>Pseudomonadati</taxon>
        <taxon>Pseudomonadota</taxon>
        <taxon>Betaproteobacteria</taxon>
        <taxon>Burkholderiales</taxon>
        <taxon>Burkholderiaceae</taxon>
        <taxon>Cupriavidus</taxon>
    </lineage>
</organism>
<gene>
    <name evidence="3" type="ORF">DN412_39450</name>
</gene>
<feature type="compositionally biased region" description="Polar residues" evidence="1">
    <location>
        <begin position="312"/>
        <end position="334"/>
    </location>
</feature>
<proteinExistence type="predicted"/>
<dbReference type="EMBL" id="QKWJ01000121">
    <property type="protein sequence ID" value="RDK05003.1"/>
    <property type="molecule type" value="Genomic_DNA"/>
</dbReference>
<evidence type="ECO:0000256" key="1">
    <source>
        <dbReference type="SAM" id="MobiDB-lite"/>
    </source>
</evidence>
<feature type="domain" description="BON" evidence="2">
    <location>
        <begin position="241"/>
        <end position="309"/>
    </location>
</feature>
<feature type="region of interest" description="Disordered" evidence="1">
    <location>
        <begin position="109"/>
        <end position="144"/>
    </location>
</feature>
<dbReference type="Pfam" id="PF04972">
    <property type="entry name" value="BON"/>
    <property type="match status" value="1"/>
</dbReference>
<accession>A0A370NHF7</accession>
<dbReference type="PANTHER" id="PTHR34606:SF15">
    <property type="entry name" value="BON DOMAIN-CONTAINING PROTEIN"/>
    <property type="match status" value="1"/>
</dbReference>
<dbReference type="AlphaFoldDB" id="A0A370NHF7"/>
<evidence type="ECO:0000313" key="3">
    <source>
        <dbReference type="EMBL" id="RDK05003.1"/>
    </source>
</evidence>
<feature type="region of interest" description="Disordered" evidence="1">
    <location>
        <begin position="1"/>
        <end position="86"/>
    </location>
</feature>
<dbReference type="PROSITE" id="PS50914">
    <property type="entry name" value="BON"/>
    <property type="match status" value="1"/>
</dbReference>
<feature type="compositionally biased region" description="Basic and acidic residues" evidence="1">
    <location>
        <begin position="109"/>
        <end position="130"/>
    </location>
</feature>
<dbReference type="PANTHER" id="PTHR34606">
    <property type="entry name" value="BON DOMAIN-CONTAINING PROTEIN"/>
    <property type="match status" value="1"/>
</dbReference>
<dbReference type="RefSeq" id="WP_115216501.1">
    <property type="nucleotide sequence ID" value="NZ_QKWJ01000121.1"/>
</dbReference>
<reference evidence="4" key="1">
    <citation type="submission" date="2018-06" db="EMBL/GenBank/DDBJ databases">
        <authorList>
            <person name="Feng T."/>
            <person name="Jeon C.O."/>
        </authorList>
    </citation>
    <scope>NUCLEOTIDE SEQUENCE [LARGE SCALE GENOMIC DNA]</scope>
    <source>
        <strain evidence="4">S23</strain>
    </source>
</reference>
<feature type="region of interest" description="Disordered" evidence="1">
    <location>
        <begin position="309"/>
        <end position="334"/>
    </location>
</feature>
<keyword evidence="4" id="KW-1185">Reference proteome</keyword>
<dbReference type="Proteomes" id="UP000255165">
    <property type="component" value="Unassembled WGS sequence"/>
</dbReference>
<protein>
    <submittedName>
        <fullName evidence="3">BON domain-containing protein</fullName>
    </submittedName>
</protein>
<dbReference type="InterPro" id="IPR051686">
    <property type="entry name" value="Lipoprotein_DolP"/>
</dbReference>
<name>A0A370NHF7_9BURK</name>
<evidence type="ECO:0000313" key="4">
    <source>
        <dbReference type="Proteomes" id="UP000255165"/>
    </source>
</evidence>
<comment type="caution">
    <text evidence="3">The sequence shown here is derived from an EMBL/GenBank/DDBJ whole genome shotgun (WGS) entry which is preliminary data.</text>
</comment>
<sequence length="334" mass="39485">MGYYYDERNARDERQRRQAWDDDDWQPESEREHWQAQRRRQQMMPGQTSYGGPARPAREFNEQYGAGRYPEQPREGRGGSSLRYGLNGGYGWERAGEWRDPQAWERDDEYAERQWRQSTERAREPRELRGRSRGSPRTQGHESYFSDLRSDRRYWVEPRDEWDEDQRYEAQRHSPEYQKYAREYAQRRSWETDDDRDDQREGEHGVLYNLGRRIGEVVGDWFGTPDEHEWHNTGPRGYQRSDERIRDQICERLTYARGVDVSDVSVEVSGGVVSLTGTVRDRGQKYYIEDMADSTYGVKEVNNDIHVRRDSVSGTASRTPGGHTSDTTGSTWRA</sequence>
<dbReference type="InterPro" id="IPR007055">
    <property type="entry name" value="BON_dom"/>
</dbReference>
<evidence type="ECO:0000259" key="2">
    <source>
        <dbReference type="PROSITE" id="PS50914"/>
    </source>
</evidence>